<dbReference type="AlphaFoldDB" id="A0AAJ6VZI2"/>
<dbReference type="GO" id="GO:0004364">
    <property type="term" value="F:glutathione transferase activity"/>
    <property type="evidence" value="ECO:0007669"/>
    <property type="project" value="InterPro"/>
</dbReference>
<protein>
    <submittedName>
        <fullName evidence="6">Glutathione S-transferase omega-1</fullName>
    </submittedName>
</protein>
<dbReference type="PROSITE" id="PS50404">
    <property type="entry name" value="GST_NTER"/>
    <property type="match status" value="1"/>
</dbReference>
<dbReference type="Gene3D" id="3.40.30.10">
    <property type="entry name" value="Glutaredoxin"/>
    <property type="match status" value="1"/>
</dbReference>
<dbReference type="GeneID" id="100900937"/>
<name>A0AAJ6VZI2_9ACAR</name>
<gene>
    <name evidence="6" type="primary">LOC100900937</name>
</gene>
<dbReference type="FunFam" id="3.40.30.10:FF:000123">
    <property type="entry name" value="Glutathione transferase o1"/>
    <property type="match status" value="1"/>
</dbReference>
<feature type="domain" description="GST N-terminal" evidence="3">
    <location>
        <begin position="18"/>
        <end position="96"/>
    </location>
</feature>
<dbReference type="InterPro" id="IPR036282">
    <property type="entry name" value="Glutathione-S-Trfase_C_sf"/>
</dbReference>
<dbReference type="InterPro" id="IPR004045">
    <property type="entry name" value="Glutathione_S-Trfase_N"/>
</dbReference>
<dbReference type="SFLD" id="SFLDS00019">
    <property type="entry name" value="Glutathione_Transferase_(cytos"/>
    <property type="match status" value="1"/>
</dbReference>
<proteinExistence type="inferred from homology"/>
<evidence type="ECO:0000256" key="1">
    <source>
        <dbReference type="ARBA" id="ARBA00011067"/>
    </source>
</evidence>
<dbReference type="InterPro" id="IPR005442">
    <property type="entry name" value="GST_omega"/>
</dbReference>
<dbReference type="InterPro" id="IPR010987">
    <property type="entry name" value="Glutathione-S-Trfase_C-like"/>
</dbReference>
<dbReference type="InterPro" id="IPR036249">
    <property type="entry name" value="Thioredoxin-like_sf"/>
</dbReference>
<dbReference type="GO" id="GO:0006749">
    <property type="term" value="P:glutathione metabolic process"/>
    <property type="evidence" value="ECO:0007669"/>
    <property type="project" value="TreeGrafter"/>
</dbReference>
<feature type="domain" description="GST C-terminal" evidence="4">
    <location>
        <begin position="101"/>
        <end position="230"/>
    </location>
</feature>
<dbReference type="PANTHER" id="PTHR43968">
    <property type="match status" value="1"/>
</dbReference>
<comment type="similarity">
    <text evidence="1">Belongs to the GST superfamily. Omega family.</text>
</comment>
<evidence type="ECO:0000313" key="6">
    <source>
        <dbReference type="RefSeq" id="XP_003746278.1"/>
    </source>
</evidence>
<dbReference type="SFLD" id="SFLDG00358">
    <property type="entry name" value="Main_(cytGST)"/>
    <property type="match status" value="1"/>
</dbReference>
<dbReference type="InterPro" id="IPR050983">
    <property type="entry name" value="GST_Omega/HSP26"/>
</dbReference>
<evidence type="ECO:0000259" key="4">
    <source>
        <dbReference type="PROSITE" id="PS50405"/>
    </source>
</evidence>
<sequence length="234" mass="26955">MSLKALGSGASEPEAKTGVIRLYCHRFCPFSHRAVLVAFHKNIPVEICNINVKDKPDWYLKKSPSGKVPLLEKDGRVLSESLVIAEYLDSVSDGAPLIPRDPFDKALDQMFLESLSLFPILKIHFENERRAEFFEDFIVKVKPLVDELTKRGRKFLAGDEQPGFVDYMIWPFFHHYLALREIYPELQLPRTAVLDSWIASMQQEPAVKELVDVKIYAEFLKLYMEAKYDFDLGL</sequence>
<evidence type="ECO:0000256" key="2">
    <source>
        <dbReference type="ARBA" id="ARBA00023002"/>
    </source>
</evidence>
<dbReference type="InterPro" id="IPR040079">
    <property type="entry name" value="Glutathione_S-Trfase"/>
</dbReference>
<keyword evidence="5" id="KW-1185">Reference proteome</keyword>
<dbReference type="FunFam" id="1.20.1050.10:FF:000009">
    <property type="entry name" value="Glutathione S-transferase omega-1"/>
    <property type="match status" value="1"/>
</dbReference>
<dbReference type="PROSITE" id="PS50405">
    <property type="entry name" value="GST_CTER"/>
    <property type="match status" value="1"/>
</dbReference>
<dbReference type="PANTHER" id="PTHR43968:SF6">
    <property type="entry name" value="GLUTATHIONE S-TRANSFERASE OMEGA"/>
    <property type="match status" value="1"/>
</dbReference>
<dbReference type="Proteomes" id="UP000694867">
    <property type="component" value="Unplaced"/>
</dbReference>
<dbReference type="KEGG" id="goe:100900937"/>
<dbReference type="GO" id="GO:0005737">
    <property type="term" value="C:cytoplasm"/>
    <property type="evidence" value="ECO:0007669"/>
    <property type="project" value="InterPro"/>
</dbReference>
<dbReference type="GO" id="GO:0045174">
    <property type="term" value="F:glutathione dehydrogenase (ascorbate) activity"/>
    <property type="evidence" value="ECO:0007669"/>
    <property type="project" value="TreeGrafter"/>
</dbReference>
<dbReference type="RefSeq" id="XP_003746278.1">
    <property type="nucleotide sequence ID" value="XM_003746230.2"/>
</dbReference>
<dbReference type="Gene3D" id="1.20.1050.10">
    <property type="match status" value="1"/>
</dbReference>
<dbReference type="PRINTS" id="PR01625">
    <property type="entry name" value="GSTRNSFRASEO"/>
</dbReference>
<evidence type="ECO:0000313" key="5">
    <source>
        <dbReference type="Proteomes" id="UP000694867"/>
    </source>
</evidence>
<keyword evidence="2" id="KW-0560">Oxidoreductase</keyword>
<evidence type="ECO:0000259" key="3">
    <source>
        <dbReference type="PROSITE" id="PS50404"/>
    </source>
</evidence>
<accession>A0AAJ6VZI2</accession>
<dbReference type="SUPFAM" id="SSF47616">
    <property type="entry name" value="GST C-terminal domain-like"/>
    <property type="match status" value="1"/>
</dbReference>
<dbReference type="SUPFAM" id="SSF52833">
    <property type="entry name" value="Thioredoxin-like"/>
    <property type="match status" value="1"/>
</dbReference>
<dbReference type="Pfam" id="PF13409">
    <property type="entry name" value="GST_N_2"/>
    <property type="match status" value="1"/>
</dbReference>
<organism evidence="5 6">
    <name type="scientific">Galendromus occidentalis</name>
    <name type="common">western predatory mite</name>
    <dbReference type="NCBI Taxonomy" id="34638"/>
    <lineage>
        <taxon>Eukaryota</taxon>
        <taxon>Metazoa</taxon>
        <taxon>Ecdysozoa</taxon>
        <taxon>Arthropoda</taxon>
        <taxon>Chelicerata</taxon>
        <taxon>Arachnida</taxon>
        <taxon>Acari</taxon>
        <taxon>Parasitiformes</taxon>
        <taxon>Mesostigmata</taxon>
        <taxon>Gamasina</taxon>
        <taxon>Phytoseioidea</taxon>
        <taxon>Phytoseiidae</taxon>
        <taxon>Typhlodrominae</taxon>
        <taxon>Galendromus</taxon>
    </lineage>
</organism>
<reference evidence="6" key="1">
    <citation type="submission" date="2025-08" db="UniProtKB">
        <authorList>
            <consortium name="RefSeq"/>
        </authorList>
    </citation>
    <scope>IDENTIFICATION</scope>
</reference>